<evidence type="ECO:0000313" key="1">
    <source>
        <dbReference type="EMBL" id="OMO64734.1"/>
    </source>
</evidence>
<sequence>DRFLSAATRQRHIVIHITLVDEGLVEAKVSVLEGG</sequence>
<dbReference type="Proteomes" id="UP000188268">
    <property type="component" value="Unassembled WGS sequence"/>
</dbReference>
<reference evidence="1 2" key="1">
    <citation type="submission" date="2013-09" db="EMBL/GenBank/DDBJ databases">
        <title>Corchorus capsularis genome sequencing.</title>
        <authorList>
            <person name="Alam M."/>
            <person name="Haque M.S."/>
            <person name="Islam M.S."/>
            <person name="Emdad E.M."/>
            <person name="Islam M.M."/>
            <person name="Ahmed B."/>
            <person name="Halim A."/>
            <person name="Hossen Q.M.M."/>
            <person name="Hossain M.Z."/>
            <person name="Ahmed R."/>
            <person name="Khan M.M."/>
            <person name="Islam R."/>
            <person name="Rashid M.M."/>
            <person name="Khan S.A."/>
            <person name="Rahman M.S."/>
            <person name="Alam M."/>
        </authorList>
    </citation>
    <scope>NUCLEOTIDE SEQUENCE [LARGE SCALE GENOMIC DNA]</scope>
    <source>
        <strain evidence="2">cv. CVL-1</strain>
        <tissue evidence="1">Whole seedling</tissue>
    </source>
</reference>
<organism evidence="1 2">
    <name type="scientific">Corchorus capsularis</name>
    <name type="common">Jute</name>
    <dbReference type="NCBI Taxonomy" id="210143"/>
    <lineage>
        <taxon>Eukaryota</taxon>
        <taxon>Viridiplantae</taxon>
        <taxon>Streptophyta</taxon>
        <taxon>Embryophyta</taxon>
        <taxon>Tracheophyta</taxon>
        <taxon>Spermatophyta</taxon>
        <taxon>Magnoliopsida</taxon>
        <taxon>eudicotyledons</taxon>
        <taxon>Gunneridae</taxon>
        <taxon>Pentapetalae</taxon>
        <taxon>rosids</taxon>
        <taxon>malvids</taxon>
        <taxon>Malvales</taxon>
        <taxon>Malvaceae</taxon>
        <taxon>Grewioideae</taxon>
        <taxon>Apeibeae</taxon>
        <taxon>Corchorus</taxon>
    </lineage>
</organism>
<dbReference type="AlphaFoldDB" id="A0A1R3H318"/>
<gene>
    <name evidence="1" type="ORF">CCACVL1_21614</name>
</gene>
<feature type="non-terminal residue" evidence="1">
    <location>
        <position position="1"/>
    </location>
</feature>
<dbReference type="Gramene" id="OMO64734">
    <property type="protein sequence ID" value="OMO64734"/>
    <property type="gene ID" value="CCACVL1_21614"/>
</dbReference>
<comment type="caution">
    <text evidence="1">The sequence shown here is derived from an EMBL/GenBank/DDBJ whole genome shotgun (WGS) entry which is preliminary data.</text>
</comment>
<proteinExistence type="predicted"/>
<protein>
    <submittedName>
        <fullName evidence="1">Uncharacterized protein</fullName>
    </submittedName>
</protein>
<keyword evidence="2" id="KW-1185">Reference proteome</keyword>
<name>A0A1R3H318_COCAP</name>
<evidence type="ECO:0000313" key="2">
    <source>
        <dbReference type="Proteomes" id="UP000188268"/>
    </source>
</evidence>
<dbReference type="EMBL" id="AWWV01012722">
    <property type="protein sequence ID" value="OMO64734.1"/>
    <property type="molecule type" value="Genomic_DNA"/>
</dbReference>
<accession>A0A1R3H318</accession>